<dbReference type="VEuPathDB" id="FungiDB:I7I51_01196"/>
<proteinExistence type="predicted"/>
<name>A0A8A1MHT3_AJECA</name>
<organism evidence="1 2">
    <name type="scientific">Ajellomyces capsulatus</name>
    <name type="common">Darling's disease fungus</name>
    <name type="synonym">Histoplasma capsulatum</name>
    <dbReference type="NCBI Taxonomy" id="5037"/>
    <lineage>
        <taxon>Eukaryota</taxon>
        <taxon>Fungi</taxon>
        <taxon>Dikarya</taxon>
        <taxon>Ascomycota</taxon>
        <taxon>Pezizomycotina</taxon>
        <taxon>Eurotiomycetes</taxon>
        <taxon>Eurotiomycetidae</taxon>
        <taxon>Onygenales</taxon>
        <taxon>Ajellomycetaceae</taxon>
        <taxon>Histoplasma</taxon>
    </lineage>
</organism>
<evidence type="ECO:0000313" key="2">
    <source>
        <dbReference type="Proteomes" id="UP000663671"/>
    </source>
</evidence>
<sequence length="156" mass="17275">MVVPDSLRIENTTIPSPICDSPVKNLPKASGWSILQPDPRLGLTSAMIILHFQFQLAFSRLPKGTVPPGALSCINREMFGCEKYWWEESARAQFPPCAPTRTISPPSQRQVVLARYSLWVCPALERELHRFSPTAVPWKPPPESAHGSSISAPSLT</sequence>
<protein>
    <submittedName>
        <fullName evidence="1">Uncharacterized protein</fullName>
    </submittedName>
</protein>
<gene>
    <name evidence="1" type="ORF">I7I51_01196</name>
</gene>
<reference evidence="1" key="1">
    <citation type="submission" date="2021-01" db="EMBL/GenBank/DDBJ databases">
        <title>Chromosome-level genome assembly of a human fungal pathogen reveals clustering of transcriptionally co-regulated genes.</title>
        <authorList>
            <person name="Voorhies M."/>
            <person name="Cohen S."/>
            <person name="Shea T.P."/>
            <person name="Petrus S."/>
            <person name="Munoz J.F."/>
            <person name="Poplawski S."/>
            <person name="Goldman W.E."/>
            <person name="Michael T."/>
            <person name="Cuomo C.A."/>
            <person name="Sil A."/>
            <person name="Beyhan S."/>
        </authorList>
    </citation>
    <scope>NUCLEOTIDE SEQUENCE</scope>
    <source>
        <strain evidence="1">WU24</strain>
    </source>
</reference>
<dbReference type="AlphaFoldDB" id="A0A8A1MHT3"/>
<dbReference type="Proteomes" id="UP000663671">
    <property type="component" value="Chromosome 1"/>
</dbReference>
<evidence type="ECO:0000313" key="1">
    <source>
        <dbReference type="EMBL" id="QSS64132.1"/>
    </source>
</evidence>
<accession>A0A8A1MHT3</accession>
<dbReference type="EMBL" id="CP069114">
    <property type="protein sequence ID" value="QSS64132.1"/>
    <property type="molecule type" value="Genomic_DNA"/>
</dbReference>